<evidence type="ECO:0000313" key="2">
    <source>
        <dbReference type="Proteomes" id="UP000538929"/>
    </source>
</evidence>
<evidence type="ECO:0000313" key="1">
    <source>
        <dbReference type="EMBL" id="MBB0246702.1"/>
    </source>
</evidence>
<protein>
    <submittedName>
        <fullName evidence="1">DUF2511 domain-containing protein</fullName>
    </submittedName>
</protein>
<dbReference type="Proteomes" id="UP000538929">
    <property type="component" value="Unassembled WGS sequence"/>
</dbReference>
<keyword evidence="2" id="KW-1185">Reference proteome</keyword>
<dbReference type="Pfam" id="PF10709">
    <property type="entry name" value="DUF2511"/>
    <property type="match status" value="1"/>
</dbReference>
<dbReference type="EMBL" id="VKHT01001054">
    <property type="protein sequence ID" value="MBB0246702.1"/>
    <property type="molecule type" value="Genomic_DNA"/>
</dbReference>
<accession>A0A7W3Y3V3</accession>
<organism evidence="1 2">
    <name type="scientific">Streptomyces alkaliphilus</name>
    <dbReference type="NCBI Taxonomy" id="1472722"/>
    <lineage>
        <taxon>Bacteria</taxon>
        <taxon>Bacillati</taxon>
        <taxon>Actinomycetota</taxon>
        <taxon>Actinomycetes</taxon>
        <taxon>Kitasatosporales</taxon>
        <taxon>Streptomycetaceae</taxon>
        <taxon>Streptomyces</taxon>
    </lineage>
</organism>
<dbReference type="InterPro" id="IPR019648">
    <property type="entry name" value="YebY"/>
</dbReference>
<comment type="caution">
    <text evidence="1">The sequence shown here is derived from an EMBL/GenBank/DDBJ whole genome shotgun (WGS) entry which is preliminary data.</text>
</comment>
<sequence>MSRSSVISTPASRARGIGPPHTWASDVALFILITTWRQSSHEEDGPGTISAMRTTTTAALTLLLALTTAACTEEPEEEPLRVSSSDFPDGQWPFTVDAGNLSCEEASVGRAILFEADGTTYVLNGPATILAEERGWARMHPIWADDPGDSRNKIPTTALEDFAKENC</sequence>
<proteinExistence type="predicted"/>
<reference evidence="2" key="1">
    <citation type="submission" date="2019-10" db="EMBL/GenBank/DDBJ databases">
        <title>Streptomyces sp. nov., a novel actinobacterium isolated from alkaline environment.</title>
        <authorList>
            <person name="Golinska P."/>
        </authorList>
    </citation>
    <scope>NUCLEOTIDE SEQUENCE [LARGE SCALE GENOMIC DNA]</scope>
    <source>
        <strain evidence="2">DSM 42118</strain>
    </source>
</reference>
<gene>
    <name evidence="1" type="ORF">FNQ90_21935</name>
</gene>
<dbReference type="AlphaFoldDB" id="A0A7W3Y3V3"/>
<name>A0A7W3Y3V3_9ACTN</name>